<dbReference type="Proteomes" id="UP001597214">
    <property type="component" value="Unassembled WGS sequence"/>
</dbReference>
<protein>
    <recommendedName>
        <fullName evidence="3">Lipoprotein</fullName>
    </recommendedName>
</protein>
<dbReference type="Gene3D" id="2.140.10.30">
    <property type="entry name" value="Dipeptidylpeptidase IV, N-terminal domain"/>
    <property type="match status" value="1"/>
</dbReference>
<keyword evidence="2" id="KW-1185">Reference proteome</keyword>
<comment type="caution">
    <text evidence="1">The sequence shown here is derived from an EMBL/GenBank/DDBJ whole genome shotgun (WGS) entry which is preliminary data.</text>
</comment>
<gene>
    <name evidence="1" type="ORF">ACFSCX_13320</name>
</gene>
<evidence type="ECO:0000313" key="2">
    <source>
        <dbReference type="Proteomes" id="UP001597214"/>
    </source>
</evidence>
<sequence length="640" mass="74821">MKVLNLFKYFCIILIILLYISGCSKAALEYSSNIKEQNVELDKRSVKQHSGIKNSVTEKSTIIKHQTLDLLKIGNISIVERGELRDFPLQGPYYFSDTNGDIVLDIPIGNKQINFKVEDLFSELNMYFVNEVGNKQLVETKIEYNNNDFIPQIRLIYENAPKEDLILQLVANEQKPLASSHTFTFNYLDPLTYIITNDDPLLKRSKQVTHYMQLNHDFENIFPYYVPIQKPIELIITFNQDVKPLTMEEALKESLQDIYWRVNWIDGRTTRLTLLLESQDMYRIHKLDLSGVESKNEFVLVWDKGLNFIASNNKTISKIQEGGKKTPLFSTVLHYDEFQVSPNGKWALVSEESYGGERHVSTYSIIDLQNKGKTMKQFEPGQILFPQWLPGGQSFVYQDDEQVFLYDVQTGREQLIWVSPQKGKAKDRIHWVRHYVEEKSGMMAIFDYLSTNVNYTFPYEADFYLFTDVNDSTPDQVTKFQTGSCQLEICYRDFIFINPTTMLIESDNPTEQQKEGFPRYFVMDTQTLEKRELEHFEGRINTHLGDGEFLVVEEININREYRYSVLDINNKNMMKFLFESRVNVLRPFTGEMNNAFRTKSSKVYVFTDHSWSLIDLNKLDIQRVEETPLDQINDTLYISD</sequence>
<evidence type="ECO:0008006" key="3">
    <source>
        <dbReference type="Google" id="ProtNLM"/>
    </source>
</evidence>
<organism evidence="1 2">
    <name type="scientific">Bacillus salitolerans</name>
    <dbReference type="NCBI Taxonomy" id="1437434"/>
    <lineage>
        <taxon>Bacteria</taxon>
        <taxon>Bacillati</taxon>
        <taxon>Bacillota</taxon>
        <taxon>Bacilli</taxon>
        <taxon>Bacillales</taxon>
        <taxon>Bacillaceae</taxon>
        <taxon>Bacillus</taxon>
    </lineage>
</organism>
<reference evidence="2" key="1">
    <citation type="journal article" date="2019" name="Int. J. Syst. Evol. Microbiol.">
        <title>The Global Catalogue of Microorganisms (GCM) 10K type strain sequencing project: providing services to taxonomists for standard genome sequencing and annotation.</title>
        <authorList>
            <consortium name="The Broad Institute Genomics Platform"/>
            <consortium name="The Broad Institute Genome Sequencing Center for Infectious Disease"/>
            <person name="Wu L."/>
            <person name="Ma J."/>
        </authorList>
    </citation>
    <scope>NUCLEOTIDE SEQUENCE [LARGE SCALE GENOMIC DNA]</scope>
    <source>
        <strain evidence="2">CCUG 49339</strain>
    </source>
</reference>
<evidence type="ECO:0000313" key="1">
    <source>
        <dbReference type="EMBL" id="MFD1737534.1"/>
    </source>
</evidence>
<dbReference type="RefSeq" id="WP_377928737.1">
    <property type="nucleotide sequence ID" value="NZ_JBHUEM010000020.1"/>
</dbReference>
<name>A0ABW4LQV0_9BACI</name>
<dbReference type="EMBL" id="JBHUEM010000020">
    <property type="protein sequence ID" value="MFD1737534.1"/>
    <property type="molecule type" value="Genomic_DNA"/>
</dbReference>
<accession>A0ABW4LQV0</accession>
<proteinExistence type="predicted"/>
<dbReference type="SUPFAM" id="SSF82171">
    <property type="entry name" value="DPP6 N-terminal domain-like"/>
    <property type="match status" value="1"/>
</dbReference>